<keyword evidence="3" id="KW-1185">Reference proteome</keyword>
<dbReference type="EMBL" id="BGZK01000116">
    <property type="protein sequence ID" value="GBP20218.1"/>
    <property type="molecule type" value="Genomic_DNA"/>
</dbReference>
<feature type="compositionally biased region" description="Polar residues" evidence="1">
    <location>
        <begin position="17"/>
        <end position="26"/>
    </location>
</feature>
<organism evidence="2 3">
    <name type="scientific">Eumeta variegata</name>
    <name type="common">Bagworm moth</name>
    <name type="synonym">Eumeta japonica</name>
    <dbReference type="NCBI Taxonomy" id="151549"/>
    <lineage>
        <taxon>Eukaryota</taxon>
        <taxon>Metazoa</taxon>
        <taxon>Ecdysozoa</taxon>
        <taxon>Arthropoda</taxon>
        <taxon>Hexapoda</taxon>
        <taxon>Insecta</taxon>
        <taxon>Pterygota</taxon>
        <taxon>Neoptera</taxon>
        <taxon>Endopterygota</taxon>
        <taxon>Lepidoptera</taxon>
        <taxon>Glossata</taxon>
        <taxon>Ditrysia</taxon>
        <taxon>Tineoidea</taxon>
        <taxon>Psychidae</taxon>
        <taxon>Oiketicinae</taxon>
        <taxon>Eumeta</taxon>
    </lineage>
</organism>
<comment type="caution">
    <text evidence="2">The sequence shown here is derived from an EMBL/GenBank/DDBJ whole genome shotgun (WGS) entry which is preliminary data.</text>
</comment>
<proteinExistence type="predicted"/>
<feature type="region of interest" description="Disordered" evidence="1">
    <location>
        <begin position="1"/>
        <end position="26"/>
    </location>
</feature>
<gene>
    <name evidence="2" type="ORF">EVAR_82091_1</name>
</gene>
<reference evidence="2 3" key="1">
    <citation type="journal article" date="2019" name="Commun. Biol.">
        <title>The bagworm genome reveals a unique fibroin gene that provides high tensile strength.</title>
        <authorList>
            <person name="Kono N."/>
            <person name="Nakamura H."/>
            <person name="Ohtoshi R."/>
            <person name="Tomita M."/>
            <person name="Numata K."/>
            <person name="Arakawa K."/>
        </authorList>
    </citation>
    <scope>NUCLEOTIDE SEQUENCE [LARGE SCALE GENOMIC DNA]</scope>
</reference>
<evidence type="ECO:0000313" key="3">
    <source>
        <dbReference type="Proteomes" id="UP000299102"/>
    </source>
</evidence>
<name>A0A4C1U1V1_EUMVA</name>
<dbReference type="OrthoDB" id="412981at2759"/>
<evidence type="ECO:0000313" key="2">
    <source>
        <dbReference type="EMBL" id="GBP20218.1"/>
    </source>
</evidence>
<dbReference type="AlphaFoldDB" id="A0A4C1U1V1"/>
<dbReference type="Proteomes" id="UP000299102">
    <property type="component" value="Unassembled WGS sequence"/>
</dbReference>
<evidence type="ECO:0000256" key="1">
    <source>
        <dbReference type="SAM" id="MobiDB-lite"/>
    </source>
</evidence>
<sequence length="134" mass="15283">MQSEISVTRPGKEPLKQLTNQRAGESSRNLNWLCRQLTKATTPKCPITYRSGVRRYDAKARVEVIAEYLAEQFIPNAPATSPPIQEHYAQVENRVKKFMDLPPPPTPRPSRSLFITPAALLKKVMRLQKEDPRT</sequence>
<protein>
    <submittedName>
        <fullName evidence="2">Uncharacterized protein</fullName>
    </submittedName>
</protein>
<accession>A0A4C1U1V1</accession>